<keyword evidence="1" id="KW-1133">Transmembrane helix</keyword>
<feature type="non-terminal residue" evidence="2">
    <location>
        <position position="130"/>
    </location>
</feature>
<sequence length="130" mass="14090">MSTAAVWAQPLRIVADVLSLNTDVFRTLTSDPSGWLVGTMVVLAAGLSEALGQSVILFANRVRPRRFVASLLLTALSYPIGLVLFTLSTILLADQLFGQELMVRQVLLIALWSFTPHLFGVFILTPYAGG</sequence>
<organism evidence="2">
    <name type="scientific">uncultured Chloroflexia bacterium</name>
    <dbReference type="NCBI Taxonomy" id="1672391"/>
    <lineage>
        <taxon>Bacteria</taxon>
        <taxon>Bacillati</taxon>
        <taxon>Chloroflexota</taxon>
        <taxon>Chloroflexia</taxon>
        <taxon>environmental samples</taxon>
    </lineage>
</organism>
<dbReference type="AlphaFoldDB" id="A0A6J4JM91"/>
<evidence type="ECO:0008006" key="3">
    <source>
        <dbReference type="Google" id="ProtNLM"/>
    </source>
</evidence>
<proteinExistence type="predicted"/>
<evidence type="ECO:0000313" key="2">
    <source>
        <dbReference type="EMBL" id="CAA9282164.1"/>
    </source>
</evidence>
<feature type="transmembrane region" description="Helical" evidence="1">
    <location>
        <begin position="105"/>
        <end position="128"/>
    </location>
</feature>
<feature type="transmembrane region" description="Helical" evidence="1">
    <location>
        <begin position="35"/>
        <end position="59"/>
    </location>
</feature>
<keyword evidence="1" id="KW-0812">Transmembrane</keyword>
<reference evidence="2" key="1">
    <citation type="submission" date="2020-02" db="EMBL/GenBank/DDBJ databases">
        <authorList>
            <person name="Meier V. D."/>
        </authorList>
    </citation>
    <scope>NUCLEOTIDE SEQUENCE</scope>
    <source>
        <strain evidence="2">AVDCRST_MAG93</strain>
    </source>
</reference>
<feature type="transmembrane region" description="Helical" evidence="1">
    <location>
        <begin position="71"/>
        <end position="93"/>
    </location>
</feature>
<evidence type="ECO:0000256" key="1">
    <source>
        <dbReference type="SAM" id="Phobius"/>
    </source>
</evidence>
<protein>
    <recommendedName>
        <fullName evidence="3">Yip1 domain-containing protein</fullName>
    </recommendedName>
</protein>
<accession>A0A6J4JM91</accession>
<name>A0A6J4JM91_9CHLR</name>
<keyword evidence="1" id="KW-0472">Membrane</keyword>
<gene>
    <name evidence="2" type="ORF">AVDCRST_MAG93-3267</name>
</gene>
<dbReference type="EMBL" id="CADCTR010001116">
    <property type="protein sequence ID" value="CAA9282164.1"/>
    <property type="molecule type" value="Genomic_DNA"/>
</dbReference>